<dbReference type="RefSeq" id="WP_090587317.1">
    <property type="nucleotide sequence ID" value="NZ_FNDT01000013.1"/>
</dbReference>
<evidence type="ECO:0000313" key="2">
    <source>
        <dbReference type="Proteomes" id="UP000199258"/>
    </source>
</evidence>
<dbReference type="Gene3D" id="3.90.1140.10">
    <property type="entry name" value="Cyclic phosphodiesterase"/>
    <property type="match status" value="1"/>
</dbReference>
<dbReference type="STRING" id="335973.SAMN04488693_11323"/>
<reference evidence="1 2" key="1">
    <citation type="submission" date="2016-10" db="EMBL/GenBank/DDBJ databases">
        <authorList>
            <person name="de Groot N.N."/>
        </authorList>
    </citation>
    <scope>NUCLEOTIDE SEQUENCE [LARGE SCALE GENOMIC DNA]</scope>
    <source>
        <strain evidence="1 2">NP_1H</strain>
    </source>
</reference>
<proteinExistence type="predicted"/>
<sequence>MDSVELLLDASAEELLRRDWEFLRRAGLPSQARHAAASNRPHITLLAAPRIPDGMDGALAALAGALPLPIHVAGLVVFRTGRGHVLARLGVVSQALLELHRGVHRVLCEVPDVAVNCVPDRWVPHITLARGLTPAQVAQATELLPPDHGLVPLPALRRWNSREKTTTALTSDGEHG</sequence>
<dbReference type="EMBL" id="FNDT01000013">
    <property type="protein sequence ID" value="SDI51227.1"/>
    <property type="molecule type" value="Genomic_DNA"/>
</dbReference>
<dbReference type="GO" id="GO:0016874">
    <property type="term" value="F:ligase activity"/>
    <property type="evidence" value="ECO:0007669"/>
    <property type="project" value="UniProtKB-KW"/>
</dbReference>
<evidence type="ECO:0000313" key="1">
    <source>
        <dbReference type="EMBL" id="SDI51227.1"/>
    </source>
</evidence>
<keyword evidence="2" id="KW-1185">Reference proteome</keyword>
<dbReference type="AlphaFoldDB" id="A0A1G8L6Q0"/>
<protein>
    <submittedName>
        <fullName evidence="1">2'-5' RNA ligase</fullName>
    </submittedName>
</protein>
<keyword evidence="1" id="KW-0436">Ligase</keyword>
<name>A0A1G8L6Q0_9MICC</name>
<dbReference type="SUPFAM" id="SSF55144">
    <property type="entry name" value="LigT-like"/>
    <property type="match status" value="1"/>
</dbReference>
<dbReference type="Pfam" id="PF13563">
    <property type="entry name" value="2_5_RNA_ligase2"/>
    <property type="match status" value="1"/>
</dbReference>
<organism evidence="1 2">
    <name type="scientific">Arthrobacter subterraneus</name>
    <dbReference type="NCBI Taxonomy" id="335973"/>
    <lineage>
        <taxon>Bacteria</taxon>
        <taxon>Bacillati</taxon>
        <taxon>Actinomycetota</taxon>
        <taxon>Actinomycetes</taxon>
        <taxon>Micrococcales</taxon>
        <taxon>Micrococcaceae</taxon>
        <taxon>Arthrobacter</taxon>
    </lineage>
</organism>
<accession>A0A1G8L6Q0</accession>
<gene>
    <name evidence="1" type="ORF">SAMN04488693_11323</name>
</gene>
<dbReference type="InterPro" id="IPR009097">
    <property type="entry name" value="Cyclic_Pdiesterase"/>
</dbReference>
<dbReference type="OrthoDB" id="3397424at2"/>
<dbReference type="Proteomes" id="UP000199258">
    <property type="component" value="Unassembled WGS sequence"/>
</dbReference>